<dbReference type="EC" id="6.1.1.11" evidence="4 14"/>
<evidence type="ECO:0000256" key="11">
    <source>
        <dbReference type="ARBA" id="ARBA00039158"/>
    </source>
</evidence>
<evidence type="ECO:0000256" key="3">
    <source>
        <dbReference type="ARBA" id="ARBA00010728"/>
    </source>
</evidence>
<sequence length="440" mass="49626">MLDIKFIREYPDKIREGLAKRGVGFDVAHLLEIDEKRRAKIQEVDGLRARQNAVSEEIARLAGGEREVKISEMQTLKARLGDLEFELKAVEEEFAGLMYQMPNLPAEDVPVGPDEHHNKVLREVGEKPRLVFKPKDYIELGEALDLIDTVRAAKVSGSRFGYLKHEAPLLEFAIVQLVFGRLSDAAWLRSVIKNAGLDVPVRPFIPLVPPVLVRPEAFRAMGKLDPGQEEERYYLPKDDLYLVGSAEHSTGPLHMGEVFDGQNLPHRHIAFSASFRREAGSYGKDTRGIMRVHQFDKLEMFSFSHPEHSFAEHDFFLAVQEGLMQELGLPYRVVLNCTGDTVWDGVKQYDIETWLPGSSGGIYRETHSTANSTDFQARRLGTKFRAEDGKTDFVHTVNGTAFAIGRTLIAILENYQQADGSVAVPEALWPYMHGIKEIKR</sequence>
<reference evidence="18" key="1">
    <citation type="submission" date="2020-07" db="EMBL/GenBank/DDBJ databases">
        <title>Huge and variable diversity of episymbiotic CPR bacteria and DPANN archaea in groundwater ecosystems.</title>
        <authorList>
            <person name="He C.Y."/>
            <person name="Keren R."/>
            <person name="Whittaker M."/>
            <person name="Farag I.F."/>
            <person name="Doudna J."/>
            <person name="Cate J.H.D."/>
            <person name="Banfield J.F."/>
        </authorList>
    </citation>
    <scope>NUCLEOTIDE SEQUENCE</scope>
    <source>
        <strain evidence="18">NC_groundwater_1226_Ag_S-0.1um_59_124</strain>
    </source>
</reference>
<accession>A0A932YVP8</accession>
<evidence type="ECO:0000256" key="6">
    <source>
        <dbReference type="ARBA" id="ARBA00022598"/>
    </source>
</evidence>
<evidence type="ECO:0000256" key="14">
    <source>
        <dbReference type="NCBIfam" id="TIGR00414"/>
    </source>
</evidence>
<dbReference type="InterPro" id="IPR015866">
    <property type="entry name" value="Ser-tRNA-synth_1_N"/>
</dbReference>
<evidence type="ECO:0000313" key="18">
    <source>
        <dbReference type="EMBL" id="MBI4132213.1"/>
    </source>
</evidence>
<evidence type="ECO:0000256" key="1">
    <source>
        <dbReference type="ARBA" id="ARBA00004496"/>
    </source>
</evidence>
<evidence type="ECO:0000256" key="16">
    <source>
        <dbReference type="PIRSR" id="PIRSR001529-2"/>
    </source>
</evidence>
<protein>
    <recommendedName>
        <fullName evidence="11 14">Serine--tRNA ligase</fullName>
        <ecNumber evidence="4 14">6.1.1.11</ecNumber>
    </recommendedName>
</protein>
<gene>
    <name evidence="18" type="primary">serS</name>
    <name evidence="18" type="ORF">HY474_01130</name>
</gene>
<dbReference type="NCBIfam" id="TIGR00414">
    <property type="entry name" value="serS"/>
    <property type="match status" value="1"/>
</dbReference>
<evidence type="ECO:0000256" key="9">
    <source>
        <dbReference type="ARBA" id="ARBA00022917"/>
    </source>
</evidence>
<feature type="binding site" evidence="16">
    <location>
        <begin position="365"/>
        <end position="368"/>
    </location>
    <ligand>
        <name>ATP</name>
        <dbReference type="ChEBI" id="CHEBI:30616"/>
    </ligand>
</feature>
<evidence type="ECO:0000313" key="19">
    <source>
        <dbReference type="Proteomes" id="UP000704960"/>
    </source>
</evidence>
<evidence type="ECO:0000256" key="15">
    <source>
        <dbReference type="PIRSR" id="PIRSR001529-1"/>
    </source>
</evidence>
<comment type="subcellular location">
    <subcellularLocation>
        <location evidence="1">Cytoplasm</location>
    </subcellularLocation>
</comment>
<keyword evidence="8 16" id="KW-0067">ATP-binding</keyword>
<feature type="binding site" evidence="15">
    <location>
        <position position="276"/>
    </location>
    <ligand>
        <name>L-serine</name>
        <dbReference type="ChEBI" id="CHEBI:33384"/>
    </ligand>
</feature>
<dbReference type="Proteomes" id="UP000704960">
    <property type="component" value="Unassembled WGS sequence"/>
</dbReference>
<dbReference type="GO" id="GO:0004828">
    <property type="term" value="F:serine-tRNA ligase activity"/>
    <property type="evidence" value="ECO:0007669"/>
    <property type="project" value="UniProtKB-UniRule"/>
</dbReference>
<dbReference type="PROSITE" id="PS50862">
    <property type="entry name" value="AA_TRNA_LIGASE_II"/>
    <property type="match status" value="1"/>
</dbReference>
<keyword evidence="10" id="KW-0030">Aminoacyl-tRNA synthetase</keyword>
<dbReference type="GO" id="GO:0005524">
    <property type="term" value="F:ATP binding"/>
    <property type="evidence" value="ECO:0007669"/>
    <property type="project" value="UniProtKB-KW"/>
</dbReference>
<dbReference type="InterPro" id="IPR045864">
    <property type="entry name" value="aa-tRNA-synth_II/BPL/LPL"/>
</dbReference>
<comment type="similarity">
    <text evidence="3">Belongs to the class-II aminoacyl-tRNA synthetase family. Type-1 seryl-tRNA synthetase subfamily.</text>
</comment>
<dbReference type="PANTHER" id="PTHR43697:SF1">
    <property type="entry name" value="SERINE--TRNA LIGASE"/>
    <property type="match status" value="1"/>
</dbReference>
<keyword evidence="7" id="KW-0547">Nucleotide-binding</keyword>
<dbReference type="InterPro" id="IPR002317">
    <property type="entry name" value="Ser-tRNA-ligase_type_1"/>
</dbReference>
<feature type="binding site" evidence="16">
    <location>
        <begin position="292"/>
        <end position="295"/>
    </location>
    <ligand>
        <name>ATP</name>
        <dbReference type="ChEBI" id="CHEBI:30616"/>
    </ligand>
</feature>
<feature type="site" description="Important for serine binding" evidence="15">
    <location>
        <position position="400"/>
    </location>
</feature>
<evidence type="ECO:0000256" key="4">
    <source>
        <dbReference type="ARBA" id="ARBA00012840"/>
    </source>
</evidence>
<evidence type="ECO:0000256" key="8">
    <source>
        <dbReference type="ARBA" id="ARBA00022840"/>
    </source>
</evidence>
<dbReference type="InterPro" id="IPR006195">
    <property type="entry name" value="aa-tRNA-synth_II"/>
</dbReference>
<evidence type="ECO:0000259" key="17">
    <source>
        <dbReference type="PROSITE" id="PS50862"/>
    </source>
</evidence>
<dbReference type="GO" id="GO:0005737">
    <property type="term" value="C:cytoplasm"/>
    <property type="evidence" value="ECO:0007669"/>
    <property type="project" value="UniProtKB-SubCell"/>
</dbReference>
<evidence type="ECO:0000256" key="10">
    <source>
        <dbReference type="ARBA" id="ARBA00023146"/>
    </source>
</evidence>
<dbReference type="GO" id="GO:0006434">
    <property type="term" value="P:seryl-tRNA aminoacylation"/>
    <property type="evidence" value="ECO:0007669"/>
    <property type="project" value="UniProtKB-UniRule"/>
</dbReference>
<dbReference type="SUPFAM" id="SSF46589">
    <property type="entry name" value="tRNA-binding arm"/>
    <property type="match status" value="1"/>
</dbReference>
<proteinExistence type="inferred from homology"/>
<dbReference type="Gene3D" id="1.10.287.40">
    <property type="entry name" value="Serine-tRNA synthetase, tRNA binding domain"/>
    <property type="match status" value="1"/>
</dbReference>
<dbReference type="Pfam" id="PF00587">
    <property type="entry name" value="tRNA-synt_2b"/>
    <property type="match status" value="1"/>
</dbReference>
<evidence type="ECO:0000256" key="2">
    <source>
        <dbReference type="ARBA" id="ARBA00005045"/>
    </source>
</evidence>
<dbReference type="InterPro" id="IPR042103">
    <property type="entry name" value="SerRS_1_N_sf"/>
</dbReference>
<keyword evidence="9" id="KW-0648">Protein biosynthesis</keyword>
<feature type="binding site" evidence="16">
    <location>
        <begin position="276"/>
        <end position="278"/>
    </location>
    <ligand>
        <name>ATP</name>
        <dbReference type="ChEBI" id="CHEBI:30616"/>
    </ligand>
</feature>
<evidence type="ECO:0000256" key="13">
    <source>
        <dbReference type="ARBA" id="ARBA00048823"/>
    </source>
</evidence>
<name>A0A932YVP8_9BACT</name>
<evidence type="ECO:0000256" key="7">
    <source>
        <dbReference type="ARBA" id="ARBA00022741"/>
    </source>
</evidence>
<dbReference type="PRINTS" id="PR00981">
    <property type="entry name" value="TRNASYNTHSER"/>
</dbReference>
<keyword evidence="6 18" id="KW-0436">Ligase</keyword>
<dbReference type="Pfam" id="PF02403">
    <property type="entry name" value="Seryl_tRNA_N"/>
    <property type="match status" value="1"/>
</dbReference>
<dbReference type="AlphaFoldDB" id="A0A932YVP8"/>
<comment type="pathway">
    <text evidence="2">Aminoacyl-tRNA biosynthesis; selenocysteinyl-tRNA(Sec) biosynthesis; L-seryl-tRNA(Sec) from L-serine and tRNA(Sec): step 1/1.</text>
</comment>
<feature type="binding site" evidence="15">
    <location>
        <position position="398"/>
    </location>
    <ligand>
        <name>L-serine</name>
        <dbReference type="ChEBI" id="CHEBI:33384"/>
    </ligand>
</feature>
<dbReference type="PIRSF" id="PIRSF001529">
    <property type="entry name" value="Ser-tRNA-synth_IIa"/>
    <property type="match status" value="1"/>
</dbReference>
<comment type="caution">
    <text evidence="18">The sequence shown here is derived from an EMBL/GenBank/DDBJ whole genome shotgun (WGS) entry which is preliminary data.</text>
</comment>
<feature type="binding site" evidence="15">
    <location>
        <position position="299"/>
    </location>
    <ligand>
        <name>L-serine</name>
        <dbReference type="ChEBI" id="CHEBI:33384"/>
    </ligand>
</feature>
<organism evidence="18 19">
    <name type="scientific">Candidatus Sungiibacteriota bacterium</name>
    <dbReference type="NCBI Taxonomy" id="2750080"/>
    <lineage>
        <taxon>Bacteria</taxon>
        <taxon>Candidatus Sungiibacteriota</taxon>
    </lineage>
</organism>
<dbReference type="EMBL" id="JACQMJ010000005">
    <property type="protein sequence ID" value="MBI4132213.1"/>
    <property type="molecule type" value="Genomic_DNA"/>
</dbReference>
<keyword evidence="5" id="KW-0963">Cytoplasm</keyword>
<comment type="catalytic activity">
    <reaction evidence="13">
        <text>tRNA(Ser) + L-serine + ATP = L-seryl-tRNA(Ser) + AMP + diphosphate + H(+)</text>
        <dbReference type="Rhea" id="RHEA:12292"/>
        <dbReference type="Rhea" id="RHEA-COMP:9669"/>
        <dbReference type="Rhea" id="RHEA-COMP:9703"/>
        <dbReference type="ChEBI" id="CHEBI:15378"/>
        <dbReference type="ChEBI" id="CHEBI:30616"/>
        <dbReference type="ChEBI" id="CHEBI:33019"/>
        <dbReference type="ChEBI" id="CHEBI:33384"/>
        <dbReference type="ChEBI" id="CHEBI:78442"/>
        <dbReference type="ChEBI" id="CHEBI:78533"/>
        <dbReference type="ChEBI" id="CHEBI:456215"/>
        <dbReference type="EC" id="6.1.1.11"/>
    </reaction>
</comment>
<evidence type="ECO:0000256" key="12">
    <source>
        <dbReference type="ARBA" id="ARBA00047929"/>
    </source>
</evidence>
<dbReference type="InterPro" id="IPR002314">
    <property type="entry name" value="aa-tRNA-synt_IIb"/>
</dbReference>
<dbReference type="SUPFAM" id="SSF55681">
    <property type="entry name" value="Class II aaRS and biotin synthetases"/>
    <property type="match status" value="1"/>
</dbReference>
<dbReference type="PANTHER" id="PTHR43697">
    <property type="entry name" value="SERYL-TRNA SYNTHETASE"/>
    <property type="match status" value="1"/>
</dbReference>
<dbReference type="InterPro" id="IPR010978">
    <property type="entry name" value="tRNA-bd_arm"/>
</dbReference>
<feature type="domain" description="Aminoacyl-transfer RNA synthetases class-II family profile" evidence="17">
    <location>
        <begin position="188"/>
        <end position="425"/>
    </location>
</feature>
<evidence type="ECO:0000256" key="5">
    <source>
        <dbReference type="ARBA" id="ARBA00022490"/>
    </source>
</evidence>
<dbReference type="Gene3D" id="3.30.930.10">
    <property type="entry name" value="Bira Bifunctional Protein, Domain 2"/>
    <property type="match status" value="1"/>
</dbReference>
<comment type="catalytic activity">
    <reaction evidence="12">
        <text>tRNA(Sec) + L-serine + ATP = L-seryl-tRNA(Sec) + AMP + diphosphate + H(+)</text>
        <dbReference type="Rhea" id="RHEA:42580"/>
        <dbReference type="Rhea" id="RHEA-COMP:9742"/>
        <dbReference type="Rhea" id="RHEA-COMP:10128"/>
        <dbReference type="ChEBI" id="CHEBI:15378"/>
        <dbReference type="ChEBI" id="CHEBI:30616"/>
        <dbReference type="ChEBI" id="CHEBI:33019"/>
        <dbReference type="ChEBI" id="CHEBI:33384"/>
        <dbReference type="ChEBI" id="CHEBI:78442"/>
        <dbReference type="ChEBI" id="CHEBI:78533"/>
        <dbReference type="ChEBI" id="CHEBI:456215"/>
        <dbReference type="EC" id="6.1.1.11"/>
    </reaction>
</comment>